<feature type="binding site" evidence="11">
    <location>
        <position position="122"/>
    </location>
    <ligand>
        <name>ATP</name>
        <dbReference type="ChEBI" id="CHEBI:30616"/>
    </ligand>
</feature>
<dbReference type="InterPro" id="IPR027417">
    <property type="entry name" value="P-loop_NTPase"/>
</dbReference>
<organism evidence="12 13">
    <name type="scientific">Almyronema epifaneia S1</name>
    <dbReference type="NCBI Taxonomy" id="2991925"/>
    <lineage>
        <taxon>Bacteria</taxon>
        <taxon>Bacillati</taxon>
        <taxon>Cyanobacteriota</taxon>
        <taxon>Cyanophyceae</taxon>
        <taxon>Nodosilineales</taxon>
        <taxon>Nodosilineaceae</taxon>
        <taxon>Almyronema</taxon>
        <taxon>Almyronema epifaneia</taxon>
    </lineage>
</organism>
<dbReference type="SUPFAM" id="SSF52540">
    <property type="entry name" value="P-loop containing nucleoside triphosphate hydrolases"/>
    <property type="match status" value="1"/>
</dbReference>
<evidence type="ECO:0000256" key="1">
    <source>
        <dbReference type="ARBA" id="ARBA00004842"/>
    </source>
</evidence>
<dbReference type="HAMAP" id="MF_00109">
    <property type="entry name" value="Shikimate_kinase"/>
    <property type="match status" value="1"/>
</dbReference>
<dbReference type="EC" id="2.7.1.71" evidence="3 11"/>
<evidence type="ECO:0000256" key="4">
    <source>
        <dbReference type="ARBA" id="ARBA00022605"/>
    </source>
</evidence>
<evidence type="ECO:0000256" key="8">
    <source>
        <dbReference type="ARBA" id="ARBA00022840"/>
    </source>
</evidence>
<comment type="catalytic activity">
    <reaction evidence="10 11">
        <text>shikimate + ATP = 3-phosphoshikimate + ADP + H(+)</text>
        <dbReference type="Rhea" id="RHEA:13121"/>
        <dbReference type="ChEBI" id="CHEBI:15378"/>
        <dbReference type="ChEBI" id="CHEBI:30616"/>
        <dbReference type="ChEBI" id="CHEBI:36208"/>
        <dbReference type="ChEBI" id="CHEBI:145989"/>
        <dbReference type="ChEBI" id="CHEBI:456216"/>
        <dbReference type="EC" id="2.7.1.71"/>
    </reaction>
</comment>
<reference evidence="12 13" key="1">
    <citation type="submission" date="2024-10" db="EMBL/GenBank/DDBJ databases">
        <authorList>
            <person name="Ratan Roy A."/>
            <person name="Morales Sandoval P.H."/>
            <person name="De Los Santos Villalobos S."/>
            <person name="Chakraborty S."/>
            <person name="Mukherjee J."/>
        </authorList>
    </citation>
    <scope>NUCLEOTIDE SEQUENCE [LARGE SCALE GENOMIC DNA]</scope>
    <source>
        <strain evidence="12 13">S1</strain>
    </source>
</reference>
<protein>
    <recommendedName>
        <fullName evidence="3 11">Shikimate kinase</fullName>
        <shortName evidence="11">SK</shortName>
        <ecNumber evidence="3 11">2.7.1.71</ecNumber>
    </recommendedName>
</protein>
<comment type="function">
    <text evidence="11">Catalyzes the specific phosphorylation of the 3-hydroxyl group of shikimic acid using ATP as a cosubstrate.</text>
</comment>
<keyword evidence="4 11" id="KW-0028">Amino-acid biosynthesis</keyword>
<proteinExistence type="inferred from homology"/>
<dbReference type="InterPro" id="IPR031322">
    <property type="entry name" value="Shikimate/glucono_kinase"/>
</dbReference>
<evidence type="ECO:0000313" key="12">
    <source>
        <dbReference type="EMBL" id="MFE4107212.1"/>
    </source>
</evidence>
<dbReference type="CDD" id="cd00464">
    <property type="entry name" value="SK"/>
    <property type="match status" value="1"/>
</dbReference>
<evidence type="ECO:0000256" key="9">
    <source>
        <dbReference type="ARBA" id="ARBA00023141"/>
    </source>
</evidence>
<comment type="subcellular location">
    <subcellularLocation>
        <location evidence="11">Cytoplasm</location>
    </subcellularLocation>
</comment>
<feature type="binding site" evidence="11">
    <location>
        <position position="39"/>
    </location>
    <ligand>
        <name>substrate</name>
    </ligand>
</feature>
<evidence type="ECO:0000256" key="3">
    <source>
        <dbReference type="ARBA" id="ARBA00012154"/>
    </source>
</evidence>
<evidence type="ECO:0000256" key="2">
    <source>
        <dbReference type="ARBA" id="ARBA00006997"/>
    </source>
</evidence>
<comment type="cofactor">
    <cofactor evidence="11">
        <name>Mg(2+)</name>
        <dbReference type="ChEBI" id="CHEBI:18420"/>
    </cofactor>
    <text evidence="11">Binds 1 Mg(2+) ion per subunit.</text>
</comment>
<comment type="pathway">
    <text evidence="1 11">Metabolic intermediate biosynthesis; chorismate biosynthesis; chorismate from D-erythrose 4-phosphate and phosphoenolpyruvate: step 5/7.</text>
</comment>
<dbReference type="PANTHER" id="PTHR21087:SF16">
    <property type="entry name" value="SHIKIMATE KINASE 1, CHLOROPLASTIC"/>
    <property type="match status" value="1"/>
</dbReference>
<keyword evidence="11" id="KW-0963">Cytoplasm</keyword>
<evidence type="ECO:0000313" key="13">
    <source>
        <dbReference type="Proteomes" id="UP001600165"/>
    </source>
</evidence>
<dbReference type="RefSeq" id="WP_377965710.1">
    <property type="nucleotide sequence ID" value="NZ_JBHZOL010000082.1"/>
</dbReference>
<feature type="binding site" evidence="11">
    <location>
        <begin position="17"/>
        <end position="22"/>
    </location>
    <ligand>
        <name>ATP</name>
        <dbReference type="ChEBI" id="CHEBI:30616"/>
    </ligand>
</feature>
<gene>
    <name evidence="11" type="primary">aroK</name>
    <name evidence="12" type="ORF">ACFVKH_13030</name>
</gene>
<name>A0ABW6IHT0_9CYAN</name>
<evidence type="ECO:0000256" key="5">
    <source>
        <dbReference type="ARBA" id="ARBA00022679"/>
    </source>
</evidence>
<comment type="similarity">
    <text evidence="2 11">Belongs to the shikimate kinase family.</text>
</comment>
<feature type="binding site" evidence="11">
    <location>
        <position position="141"/>
    </location>
    <ligand>
        <name>substrate</name>
    </ligand>
</feature>
<keyword evidence="9 11" id="KW-0057">Aromatic amino acid biosynthesis</keyword>
<dbReference type="PROSITE" id="PS01128">
    <property type="entry name" value="SHIKIMATE_KINASE"/>
    <property type="match status" value="1"/>
</dbReference>
<dbReference type="Pfam" id="PF01202">
    <property type="entry name" value="SKI"/>
    <property type="match status" value="1"/>
</dbReference>
<feature type="binding site" evidence="11">
    <location>
        <position position="85"/>
    </location>
    <ligand>
        <name>substrate</name>
    </ligand>
</feature>
<evidence type="ECO:0000256" key="7">
    <source>
        <dbReference type="ARBA" id="ARBA00022777"/>
    </source>
</evidence>
<evidence type="ECO:0000256" key="11">
    <source>
        <dbReference type="HAMAP-Rule" id="MF_00109"/>
    </source>
</evidence>
<keyword evidence="11" id="KW-0479">Metal-binding</keyword>
<dbReference type="InterPro" id="IPR023000">
    <property type="entry name" value="Shikimate_kinase_CS"/>
</dbReference>
<keyword evidence="7 11" id="KW-0418">Kinase</keyword>
<keyword evidence="8 11" id="KW-0067">ATP-binding</keyword>
<dbReference type="Gene3D" id="3.40.50.300">
    <property type="entry name" value="P-loop containing nucleotide triphosphate hydrolases"/>
    <property type="match status" value="1"/>
</dbReference>
<feature type="binding site" evidence="11">
    <location>
        <position position="63"/>
    </location>
    <ligand>
        <name>substrate</name>
    </ligand>
</feature>
<dbReference type="PANTHER" id="PTHR21087">
    <property type="entry name" value="SHIKIMATE KINASE"/>
    <property type="match status" value="1"/>
</dbReference>
<dbReference type="InterPro" id="IPR000623">
    <property type="entry name" value="Shikimate_kinase/TSH1"/>
</dbReference>
<comment type="caution">
    <text evidence="12">The sequence shown here is derived from an EMBL/GenBank/DDBJ whole genome shotgun (WGS) entry which is preliminary data.</text>
</comment>
<feature type="binding site" evidence="11">
    <location>
        <position position="21"/>
    </location>
    <ligand>
        <name>Mg(2+)</name>
        <dbReference type="ChEBI" id="CHEBI:18420"/>
    </ligand>
</feature>
<feature type="binding site" evidence="11">
    <location>
        <position position="158"/>
    </location>
    <ligand>
        <name>ATP</name>
        <dbReference type="ChEBI" id="CHEBI:30616"/>
    </ligand>
</feature>
<keyword evidence="13" id="KW-1185">Reference proteome</keyword>
<dbReference type="EMBL" id="JBHZOL010000082">
    <property type="protein sequence ID" value="MFE4107212.1"/>
    <property type="molecule type" value="Genomic_DNA"/>
</dbReference>
<dbReference type="GO" id="GO:0004765">
    <property type="term" value="F:shikimate kinase activity"/>
    <property type="evidence" value="ECO:0007669"/>
    <property type="project" value="UniProtKB-EC"/>
</dbReference>
<evidence type="ECO:0000256" key="10">
    <source>
        <dbReference type="ARBA" id="ARBA00048567"/>
    </source>
</evidence>
<keyword evidence="5 11" id="KW-0808">Transferase</keyword>
<keyword evidence="6 11" id="KW-0547">Nucleotide-binding</keyword>
<dbReference type="PRINTS" id="PR01100">
    <property type="entry name" value="SHIKIMTKNASE"/>
</dbReference>
<sequence length="201" mass="21952">MSDLLKGTNLYLIGMMGTGKTTVGEIIAKKLGYRFVDTDALVEQATQQTIPDIFAKEGEAAFRQIETQVLSQVAPYTRLVVATGGGIVTQPQNWSYLHHGIVVWLDVPLALLQTRLKGDSQRPLLQKDNWIDQLQSLSQQRQPLYAQADVRVAITAQQSPKTVASAALVAVHQLILENPVPTTPPAIKIHGIEPPNAADQN</sequence>
<evidence type="ECO:0000256" key="6">
    <source>
        <dbReference type="ARBA" id="ARBA00022741"/>
    </source>
</evidence>
<keyword evidence="11" id="KW-0460">Magnesium</keyword>
<accession>A0ABW6IHT0</accession>
<dbReference type="Proteomes" id="UP001600165">
    <property type="component" value="Unassembled WGS sequence"/>
</dbReference>
<comment type="subunit">
    <text evidence="11">Monomer.</text>
</comment>